<feature type="transmembrane region" description="Helical" evidence="2">
    <location>
        <begin position="624"/>
        <end position="644"/>
    </location>
</feature>
<feature type="transmembrane region" description="Helical" evidence="2">
    <location>
        <begin position="745"/>
        <end position="762"/>
    </location>
</feature>
<feature type="compositionally biased region" description="Basic and acidic residues" evidence="1">
    <location>
        <begin position="591"/>
        <end position="602"/>
    </location>
</feature>
<feature type="region of interest" description="Disordered" evidence="1">
    <location>
        <begin position="507"/>
        <end position="602"/>
    </location>
</feature>
<feature type="region of interest" description="Disordered" evidence="1">
    <location>
        <begin position="169"/>
        <end position="226"/>
    </location>
</feature>
<reference evidence="3 4" key="1">
    <citation type="journal article" date="2018" name="Plant J.">
        <title>Genome sequences of Chlorella sorokiniana UTEX 1602 and Micractinium conductrix SAG 241.80: implications to maltose excretion by a green alga.</title>
        <authorList>
            <person name="Arriola M.B."/>
            <person name="Velmurugan N."/>
            <person name="Zhang Y."/>
            <person name="Plunkett M.H."/>
            <person name="Hondzo H."/>
            <person name="Barney B.M."/>
        </authorList>
    </citation>
    <scope>NUCLEOTIDE SEQUENCE [LARGE SCALE GENOMIC DNA]</scope>
    <source>
        <strain evidence="4">UTEX 1602</strain>
    </source>
</reference>
<comment type="caution">
    <text evidence="3">The sequence shown here is derived from an EMBL/GenBank/DDBJ whole genome shotgun (WGS) entry which is preliminary data.</text>
</comment>
<feature type="region of interest" description="Disordered" evidence="1">
    <location>
        <begin position="870"/>
        <end position="899"/>
    </location>
</feature>
<protein>
    <submittedName>
        <fullName evidence="3">Uncharacterized protein</fullName>
    </submittedName>
</protein>
<feature type="transmembrane region" description="Helical" evidence="2">
    <location>
        <begin position="467"/>
        <end position="493"/>
    </location>
</feature>
<dbReference type="Gene3D" id="1.25.40.20">
    <property type="entry name" value="Ankyrin repeat-containing domain"/>
    <property type="match status" value="1"/>
</dbReference>
<keyword evidence="4" id="KW-1185">Reference proteome</keyword>
<feature type="compositionally biased region" description="Low complexity" evidence="1">
    <location>
        <begin position="169"/>
        <end position="182"/>
    </location>
</feature>
<name>A0A2P6U564_CHLSO</name>
<dbReference type="EMBL" id="LHPG02000001">
    <property type="protein sequence ID" value="PRW61466.1"/>
    <property type="molecule type" value="Genomic_DNA"/>
</dbReference>
<evidence type="ECO:0000313" key="4">
    <source>
        <dbReference type="Proteomes" id="UP000239899"/>
    </source>
</evidence>
<keyword evidence="2" id="KW-0472">Membrane</keyword>
<accession>A0A2P6U564</accession>
<dbReference type="OrthoDB" id="514444at2759"/>
<feature type="transmembrane region" description="Helical" evidence="2">
    <location>
        <begin position="807"/>
        <end position="825"/>
    </location>
</feature>
<feature type="compositionally biased region" description="Low complexity" evidence="1">
    <location>
        <begin position="189"/>
        <end position="225"/>
    </location>
</feature>
<feature type="compositionally biased region" description="Polar residues" evidence="1">
    <location>
        <begin position="565"/>
        <end position="585"/>
    </location>
</feature>
<dbReference type="InterPro" id="IPR037185">
    <property type="entry name" value="EmrE-like"/>
</dbReference>
<proteinExistence type="predicted"/>
<dbReference type="SUPFAM" id="SSF103481">
    <property type="entry name" value="Multidrug resistance efflux transporter EmrE"/>
    <property type="match status" value="1"/>
</dbReference>
<keyword evidence="2" id="KW-0812">Transmembrane</keyword>
<feature type="compositionally biased region" description="Basic residues" evidence="1">
    <location>
        <begin position="509"/>
        <end position="521"/>
    </location>
</feature>
<evidence type="ECO:0000256" key="2">
    <source>
        <dbReference type="SAM" id="Phobius"/>
    </source>
</evidence>
<feature type="transmembrane region" description="Helical" evidence="2">
    <location>
        <begin position="650"/>
        <end position="671"/>
    </location>
</feature>
<feature type="transmembrane region" description="Helical" evidence="2">
    <location>
        <begin position="831"/>
        <end position="858"/>
    </location>
</feature>
<dbReference type="Proteomes" id="UP000239899">
    <property type="component" value="Unassembled WGS sequence"/>
</dbReference>
<dbReference type="AlphaFoldDB" id="A0A2P6U564"/>
<evidence type="ECO:0000256" key="1">
    <source>
        <dbReference type="SAM" id="MobiDB-lite"/>
    </source>
</evidence>
<organism evidence="3 4">
    <name type="scientific">Chlorella sorokiniana</name>
    <name type="common">Freshwater green alga</name>
    <dbReference type="NCBI Taxonomy" id="3076"/>
    <lineage>
        <taxon>Eukaryota</taxon>
        <taxon>Viridiplantae</taxon>
        <taxon>Chlorophyta</taxon>
        <taxon>core chlorophytes</taxon>
        <taxon>Trebouxiophyceae</taxon>
        <taxon>Chlorellales</taxon>
        <taxon>Chlorellaceae</taxon>
        <taxon>Chlorella clade</taxon>
        <taxon>Chlorella</taxon>
    </lineage>
</organism>
<dbReference type="InterPro" id="IPR036770">
    <property type="entry name" value="Ankyrin_rpt-contain_sf"/>
</dbReference>
<keyword evidence="2" id="KW-1133">Transmembrane helix</keyword>
<dbReference type="STRING" id="3076.A0A2P6U564"/>
<feature type="transmembrane region" description="Helical" evidence="2">
    <location>
        <begin position="712"/>
        <end position="733"/>
    </location>
</feature>
<feature type="transmembrane region" description="Helical" evidence="2">
    <location>
        <begin position="678"/>
        <end position="700"/>
    </location>
</feature>
<gene>
    <name evidence="3" type="ORF">C2E21_0666</name>
</gene>
<feature type="transmembrane region" description="Helical" evidence="2">
    <location>
        <begin position="782"/>
        <end position="800"/>
    </location>
</feature>
<evidence type="ECO:0000313" key="3">
    <source>
        <dbReference type="EMBL" id="PRW61466.1"/>
    </source>
</evidence>
<sequence length="899" mass="92113">MWGDVADWMRCTDDPEAEAAAVLPLPTGPAAPLLHPDAGPASAALWVPDGLPGSPTVQDLDALLLPQPVQAQQAASSVPPLPWWPDSPLSMGAPTAAPPTMQLPAAAMQPDLSLASMLALPTAAGPPAAGSGASSLGSFELAGLDVAALAGTTGGNSCAISSSPLQARRAQQQAQQQQAQQQPVQHFTQEAQQQQQQQQQQQVPRQQQPAQPCGANGAAAAPAQQQERRPLSPQACLFAAVKQRRHVLVRRLLALGAPPNFCGVDVSLRCAAALTAAGIPVAGSEHLTPLMLAVQQLDATSAALLLSHGAALRPGPEVGGGAAYCRPLLLQLVDALAGAAAGAAAAAAAVHAPSAAVSGSSSDSGSGSITAACSSGSEGAAGGGGGGGGRPQPADPSNVLAAARSVLEALLQHGADPLEQDPHRPANFLTECAHPALLRLACSVALFGVASRWLQTKASPPIPALRLLLVVSLLAFGTLLALDALSLAAALACHAWRRCCRPQQQQQRQRQRQRQRQHRQHATAEDSLDVEAGSGGSAAGSKAGSDGKMEAPPEGPLVAGEGSTPAAQDSTSASSKPAAQDSMNAGSGAAAHEEAVQRPDIPLRRGLSRRLVGFEAQHPRAYRVAAAGSIAVSMALAGGCQAVAPGFVDAAIVQLVNSFGVLLVVVIQAALLRHRLPLLIWPCALVMTGGAVMVIVPSIGKGERGGLDSGRAWLGFGLSVVSMLAATCMYITLQAFRRLKFTGKMLQYIYLSLTIVVALPLTLPIDGTDWAAQFGGWSGGDWAWLVCGGTVVYVGQNYLLQHTTWQLGAPMVSLFYGLRLVASIIESKIVLSYTVITTGVQIAGAVLTVASVTVYMAYQYMLSRRQAPSKQEATNESAPASDCSAAANDGGQPGAACSK</sequence>